<evidence type="ECO:0000313" key="1">
    <source>
        <dbReference type="EMBL" id="ORY25974.1"/>
    </source>
</evidence>
<protein>
    <recommendedName>
        <fullName evidence="3">Alcohol acetyltransferase</fullName>
    </recommendedName>
</protein>
<evidence type="ECO:0008006" key="3">
    <source>
        <dbReference type="Google" id="ProtNLM"/>
    </source>
</evidence>
<organism evidence="1 2">
    <name type="scientific">Neocallimastix californiae</name>
    <dbReference type="NCBI Taxonomy" id="1754190"/>
    <lineage>
        <taxon>Eukaryota</taxon>
        <taxon>Fungi</taxon>
        <taxon>Fungi incertae sedis</taxon>
        <taxon>Chytridiomycota</taxon>
        <taxon>Chytridiomycota incertae sedis</taxon>
        <taxon>Neocallimastigomycetes</taxon>
        <taxon>Neocallimastigales</taxon>
        <taxon>Neocallimastigaceae</taxon>
        <taxon>Neocallimastix</taxon>
    </lineage>
</organism>
<name>A0A1Y2AU40_9FUNG</name>
<evidence type="ECO:0000313" key="2">
    <source>
        <dbReference type="Proteomes" id="UP000193920"/>
    </source>
</evidence>
<sequence length="425" mass="50615">MWEEYKEIEPRIIRPINGKEFFTSGCYLNILDIFPRFSIEEFRKRAQENLSKIKVFNHALKRIKGHLFIINKPFEVHIKEIPYTENEEIEKFLKKEDEWIILYEPIFDEEDKDVQILFYFKICQLEKSNQTKVTLSVSHVICDGRAAFNLFDLIRKIINGETLEKDNEALSTFDERERFQNVDESFSQPPEVWNEIKEGCLIPKINSMPYNYITRHYIYIYAPISKFCRANGVTVQSMLMAMMSRAARRFNNLPKETPLWSNIPIYTRMSPLATEEYKRYKYYFNTASIYPKIIGQDTLMKDIQHCMKQLQRVRKTKDDIRHIYSCGYIIDPETFQFNPKGRYPDIHFQNVINVSNIGKINGNNPIFYLSNDTVMPGSYNFFYHSYHTDDKLYIAGLSPIEMDKTFINYIKEEMDKIFIPEKILK</sequence>
<accession>A0A1Y2AU40</accession>
<comment type="caution">
    <text evidence="1">The sequence shown here is derived from an EMBL/GenBank/DDBJ whole genome shotgun (WGS) entry which is preliminary data.</text>
</comment>
<dbReference type="EMBL" id="MCOG01000206">
    <property type="protein sequence ID" value="ORY25974.1"/>
    <property type="molecule type" value="Genomic_DNA"/>
</dbReference>
<dbReference type="AlphaFoldDB" id="A0A1Y2AU40"/>
<gene>
    <name evidence="1" type="ORF">LY90DRAFT_513934</name>
</gene>
<reference evidence="1 2" key="1">
    <citation type="submission" date="2016-08" db="EMBL/GenBank/DDBJ databases">
        <title>A Parts List for Fungal Cellulosomes Revealed by Comparative Genomics.</title>
        <authorList>
            <consortium name="DOE Joint Genome Institute"/>
            <person name="Haitjema C.H."/>
            <person name="Gilmore S.P."/>
            <person name="Henske J.K."/>
            <person name="Solomon K.V."/>
            <person name="De Groot R."/>
            <person name="Kuo A."/>
            <person name="Mondo S.J."/>
            <person name="Salamov A.A."/>
            <person name="Labutti K."/>
            <person name="Zhao Z."/>
            <person name="Chiniquy J."/>
            <person name="Barry K."/>
            <person name="Brewer H.M."/>
            <person name="Purvine S.O."/>
            <person name="Wright A.T."/>
            <person name="Boxma B."/>
            <person name="Van Alen T."/>
            <person name="Hackstein J.H."/>
            <person name="Baker S.E."/>
            <person name="Grigoriev I.V."/>
            <person name="O'Malley M.A."/>
        </authorList>
    </citation>
    <scope>NUCLEOTIDE SEQUENCE [LARGE SCALE GENOMIC DNA]</scope>
    <source>
        <strain evidence="1 2">G1</strain>
    </source>
</reference>
<dbReference type="OrthoDB" id="25399at2759"/>
<dbReference type="Proteomes" id="UP000193920">
    <property type="component" value="Unassembled WGS sequence"/>
</dbReference>
<proteinExistence type="predicted"/>
<keyword evidence="2" id="KW-1185">Reference proteome</keyword>